<dbReference type="Proteomes" id="UP000049685">
    <property type="component" value="Unassembled WGS sequence"/>
</dbReference>
<feature type="transmembrane region" description="Helical" evidence="1">
    <location>
        <begin position="6"/>
        <end position="25"/>
    </location>
</feature>
<reference evidence="2" key="1">
    <citation type="submission" date="2015-01" db="EMBL/GenBank/DDBJ databases">
        <authorList>
            <person name="Aslett M.A."/>
            <person name="De Silva N."/>
        </authorList>
    </citation>
    <scope>NUCLEOTIDE SEQUENCE</scope>
    <source>
        <strain evidence="2">UMC4404</strain>
    </source>
</reference>
<proteinExistence type="predicted"/>
<organism evidence="3 4">
    <name type="scientific">Paraclostridium sordellii</name>
    <name type="common">Clostridium sordellii</name>
    <dbReference type="NCBI Taxonomy" id="1505"/>
    <lineage>
        <taxon>Bacteria</taxon>
        <taxon>Bacillati</taxon>
        <taxon>Bacillota</taxon>
        <taxon>Clostridia</taxon>
        <taxon>Peptostreptococcales</taxon>
        <taxon>Peptostreptococcaceae</taxon>
        <taxon>Paraclostridium</taxon>
    </lineage>
</organism>
<dbReference type="EMBL" id="CEKZ01000003">
    <property type="protein sequence ID" value="CEQ02895.1"/>
    <property type="molecule type" value="Genomic_DNA"/>
</dbReference>
<evidence type="ECO:0000313" key="3">
    <source>
        <dbReference type="EMBL" id="CEQ02895.1"/>
    </source>
</evidence>
<dbReference type="AlphaFoldDB" id="A0A0A8W6E2"/>
<sequence length="88" mass="9916">MDTVEIIRLVVGIGFILYGLGFNAYEKFHEMKFIDQRNGVINGKVCILVGVFLCAFNLKFGIISGVIALLLWIIEEIILKKKIKKSAK</sequence>
<keyword evidence="1" id="KW-1133">Transmembrane helix</keyword>
<gene>
    <name evidence="3" type="ORF">R28058_06281</name>
    <name evidence="2" type="ORF">UMC4404_06211</name>
</gene>
<reference evidence="4 5" key="2">
    <citation type="submission" date="2015-01" db="EMBL/GenBank/DDBJ databases">
        <authorList>
            <person name="Aslett A.Martin."/>
            <person name="De Silva Nishadi"/>
        </authorList>
    </citation>
    <scope>NUCLEOTIDE SEQUENCE [LARGE SCALE GENOMIC DNA]</scope>
    <source>
        <strain evidence="3 4">R28058</strain>
        <strain evidence="5">UMC4404</strain>
    </source>
</reference>
<dbReference type="EMBL" id="CDNY01000003">
    <property type="protein sequence ID" value="CEO32641.1"/>
    <property type="molecule type" value="Genomic_DNA"/>
</dbReference>
<keyword evidence="1" id="KW-0472">Membrane</keyword>
<evidence type="ECO:0000313" key="5">
    <source>
        <dbReference type="Proteomes" id="UP000049685"/>
    </source>
</evidence>
<dbReference type="Proteomes" id="UP000049127">
    <property type="component" value="Unassembled WGS sequence"/>
</dbReference>
<evidence type="ECO:0000313" key="2">
    <source>
        <dbReference type="EMBL" id="CEO32641.1"/>
    </source>
</evidence>
<feature type="transmembrane region" description="Helical" evidence="1">
    <location>
        <begin position="45"/>
        <end position="74"/>
    </location>
</feature>
<name>A0A0A8W6E2_PARSO</name>
<dbReference type="KEGG" id="psor:RSJ16_05835"/>
<dbReference type="PATRIC" id="fig|1505.7.peg.925"/>
<evidence type="ECO:0000313" key="4">
    <source>
        <dbReference type="Proteomes" id="UP000049127"/>
    </source>
</evidence>
<protein>
    <recommendedName>
        <fullName evidence="6">Permease</fullName>
    </recommendedName>
</protein>
<accession>A0A0A8W6E2</accession>
<dbReference type="RefSeq" id="WP_021128568.1">
    <property type="nucleotide sequence ID" value="NZ_CDLK01000014.1"/>
</dbReference>
<evidence type="ECO:0000256" key="1">
    <source>
        <dbReference type="SAM" id="Phobius"/>
    </source>
</evidence>
<keyword evidence="1" id="KW-0812">Transmembrane</keyword>
<evidence type="ECO:0008006" key="6">
    <source>
        <dbReference type="Google" id="ProtNLM"/>
    </source>
</evidence>
<dbReference type="OrthoDB" id="1758077at2"/>